<protein>
    <submittedName>
        <fullName evidence="2">Uncharacterized protein</fullName>
    </submittedName>
</protein>
<evidence type="ECO:0000313" key="2">
    <source>
        <dbReference type="WBParaSite" id="ES5_v2.g15454.t1"/>
    </source>
</evidence>
<evidence type="ECO:0000313" key="1">
    <source>
        <dbReference type="Proteomes" id="UP000887579"/>
    </source>
</evidence>
<accession>A0AC34FDX7</accession>
<proteinExistence type="predicted"/>
<dbReference type="Proteomes" id="UP000887579">
    <property type="component" value="Unplaced"/>
</dbReference>
<name>A0AC34FDX7_9BILA</name>
<dbReference type="WBParaSite" id="ES5_v2.g15454.t1">
    <property type="protein sequence ID" value="ES5_v2.g15454.t1"/>
    <property type="gene ID" value="ES5_v2.g15454"/>
</dbReference>
<organism evidence="1 2">
    <name type="scientific">Panagrolaimus sp. ES5</name>
    <dbReference type="NCBI Taxonomy" id="591445"/>
    <lineage>
        <taxon>Eukaryota</taxon>
        <taxon>Metazoa</taxon>
        <taxon>Ecdysozoa</taxon>
        <taxon>Nematoda</taxon>
        <taxon>Chromadorea</taxon>
        <taxon>Rhabditida</taxon>
        <taxon>Tylenchina</taxon>
        <taxon>Panagrolaimomorpha</taxon>
        <taxon>Panagrolaimoidea</taxon>
        <taxon>Panagrolaimidae</taxon>
        <taxon>Panagrolaimus</taxon>
    </lineage>
</organism>
<reference evidence="2" key="1">
    <citation type="submission" date="2022-11" db="UniProtKB">
        <authorList>
            <consortium name="WormBaseParasite"/>
        </authorList>
    </citation>
    <scope>IDENTIFICATION</scope>
</reference>
<sequence>MFLFFIILFFCSLSPAITTSTTVVNPGIEKCKHPFPEFKAYYRNVTDAQQNFPTHYIFLLNTNLDNNTQKQMLIIYRSITCVLQYNTKNSTKFHLITVGNDSNSQIFYGPNPETWISTFQNSTFSSSSLESGIQKASLNQKVLNICDQLIDGLQQFVFEKEEGGNREALMHGLKNFVMFQMIDNYSPEKCETALNEFLKKHKLTNTIGISQNVITVGSAQQQNLLSPSMINETSAFESIQKDPRFFTGALINLKNLDGFDNSDIVYTSMEPFVDEMLMISGNFIQAYTILDSNETIIRMVETLFDDFPFSNITTTQSPISSPSIKTVTIFALILALCFLAFIIIVSSYDQSLFTDQNYIRERARQFRGNYSRRNNSETVGLVEVPIENLSETIFGESPRVQSFSDSVSSFEEAALLPSRVEEESVNIRCPNLYIQIDDDNLAEVKLTE</sequence>